<evidence type="ECO:0000313" key="1">
    <source>
        <dbReference type="EMBL" id="KAJ3557324.1"/>
    </source>
</evidence>
<dbReference type="VEuPathDB" id="FungiDB:F4678DRAFT_457196"/>
<reference evidence="1" key="1">
    <citation type="submission" date="2022-07" db="EMBL/GenBank/DDBJ databases">
        <title>Genome Sequence of Xylaria arbuscula.</title>
        <authorList>
            <person name="Buettner E."/>
        </authorList>
    </citation>
    <scope>NUCLEOTIDE SEQUENCE</scope>
    <source>
        <strain evidence="1">VT107</strain>
    </source>
</reference>
<comment type="caution">
    <text evidence="1">The sequence shown here is derived from an EMBL/GenBank/DDBJ whole genome shotgun (WGS) entry which is preliminary data.</text>
</comment>
<gene>
    <name evidence="1" type="ORF">NPX13_g9951</name>
</gene>
<dbReference type="EMBL" id="JANPWZ010002623">
    <property type="protein sequence ID" value="KAJ3557324.1"/>
    <property type="molecule type" value="Genomic_DNA"/>
</dbReference>
<name>A0A9W8TH09_9PEZI</name>
<protein>
    <submittedName>
        <fullName evidence="1">Uncharacterized protein</fullName>
    </submittedName>
</protein>
<proteinExistence type="predicted"/>
<evidence type="ECO:0000313" key="2">
    <source>
        <dbReference type="Proteomes" id="UP001148614"/>
    </source>
</evidence>
<organism evidence="1 2">
    <name type="scientific">Xylaria arbuscula</name>
    <dbReference type="NCBI Taxonomy" id="114810"/>
    <lineage>
        <taxon>Eukaryota</taxon>
        <taxon>Fungi</taxon>
        <taxon>Dikarya</taxon>
        <taxon>Ascomycota</taxon>
        <taxon>Pezizomycotina</taxon>
        <taxon>Sordariomycetes</taxon>
        <taxon>Xylariomycetidae</taxon>
        <taxon>Xylariales</taxon>
        <taxon>Xylariaceae</taxon>
        <taxon>Xylaria</taxon>
    </lineage>
</organism>
<accession>A0A9W8TH09</accession>
<keyword evidence="2" id="KW-1185">Reference proteome</keyword>
<dbReference type="AlphaFoldDB" id="A0A9W8TH09"/>
<dbReference type="Proteomes" id="UP001148614">
    <property type="component" value="Unassembled WGS sequence"/>
</dbReference>
<sequence length="94" mass="10054">MGLLPLTYRRPDYVSETTFKRNESTVQLDEKADASVRSGRSGAPAGIPDALTFDKIINGGTCPVSSFLRGYSIKCSPSSTNITNQPSPAQSEIS</sequence>